<name>A0A090QNV5_9GAMM</name>
<dbReference type="Gene3D" id="3.40.30.10">
    <property type="entry name" value="Glutaredoxin"/>
    <property type="match status" value="1"/>
</dbReference>
<dbReference type="AlphaFoldDB" id="A0A090QNV5"/>
<organism evidence="3 4">
    <name type="scientific">Photobacterium aphoticum</name>
    <dbReference type="NCBI Taxonomy" id="754436"/>
    <lineage>
        <taxon>Bacteria</taxon>
        <taxon>Pseudomonadati</taxon>
        <taxon>Pseudomonadota</taxon>
        <taxon>Gammaproteobacteria</taxon>
        <taxon>Vibrionales</taxon>
        <taxon>Vibrionaceae</taxon>
        <taxon>Photobacterium</taxon>
    </lineage>
</organism>
<dbReference type="InterPro" id="IPR036249">
    <property type="entry name" value="Thioredoxin-like_sf"/>
</dbReference>
<evidence type="ECO:0000313" key="4">
    <source>
        <dbReference type="Proteomes" id="UP000029227"/>
    </source>
</evidence>
<dbReference type="GO" id="GO:0015036">
    <property type="term" value="F:disulfide oxidoreductase activity"/>
    <property type="evidence" value="ECO:0007669"/>
    <property type="project" value="UniProtKB-ARBA"/>
</dbReference>
<dbReference type="STRING" id="754436.JCM19237_1263"/>
<keyword evidence="1" id="KW-0676">Redox-active center</keyword>
<dbReference type="PROSITE" id="PS00194">
    <property type="entry name" value="THIOREDOXIN_1"/>
    <property type="match status" value="1"/>
</dbReference>
<comment type="caution">
    <text evidence="3">The sequence shown here is derived from an EMBL/GenBank/DDBJ whole genome shotgun (WGS) entry which is preliminary data.</text>
</comment>
<reference evidence="3 4" key="1">
    <citation type="journal article" date="2014" name="Genome Announc.">
        <title>Draft Genome Sequences of Two Vibrionaceae Species, Vibrio ponticus C121 and Photobacterium aphoticum C119, Isolated as Coral Reef Microbiota.</title>
        <authorList>
            <person name="Al-saari N."/>
            <person name="Meirelles P.M."/>
            <person name="Mino S."/>
            <person name="Suda W."/>
            <person name="Oshima K."/>
            <person name="Hattori M."/>
            <person name="Ohkuma M."/>
            <person name="Thompson F.L."/>
            <person name="Gomez-Gil B."/>
            <person name="Sawabe T."/>
            <person name="Sawabe T."/>
        </authorList>
    </citation>
    <scope>NUCLEOTIDE SEQUENCE [LARGE SCALE GENOMIC DNA]</scope>
    <source>
        <strain evidence="3 4">JCM 19237</strain>
    </source>
</reference>
<dbReference type="Proteomes" id="UP000029227">
    <property type="component" value="Unassembled WGS sequence"/>
</dbReference>
<dbReference type="InterPro" id="IPR017937">
    <property type="entry name" value="Thioredoxin_CS"/>
</dbReference>
<evidence type="ECO:0000313" key="3">
    <source>
        <dbReference type="EMBL" id="GAL04591.1"/>
    </source>
</evidence>
<gene>
    <name evidence="3" type="ORF">JCM19237_1263</name>
</gene>
<dbReference type="InterPro" id="IPR013766">
    <property type="entry name" value="Thioredoxin_domain"/>
</dbReference>
<evidence type="ECO:0000259" key="2">
    <source>
        <dbReference type="PROSITE" id="PS51352"/>
    </source>
</evidence>
<sequence>MLLLSATGASPALADQAGSQCAVPAPFVAIDDPQIWSQPLQKALPASHQSVFTTPVTLINYWAVWCPPCRKELPMLAKMKETLVSSQAPASVSAVHVGNHLPAITATLEKLASTSLGSEFIEDFNAVRQLGFKGLPATVVTVNGLPQYRADGYLHTDPQVLTAWLTCLGVNRAQTITRNEQK</sequence>
<evidence type="ECO:0000256" key="1">
    <source>
        <dbReference type="ARBA" id="ARBA00023284"/>
    </source>
</evidence>
<feature type="domain" description="Thioredoxin" evidence="2">
    <location>
        <begin position="2"/>
        <end position="170"/>
    </location>
</feature>
<dbReference type="CDD" id="cd02966">
    <property type="entry name" value="TlpA_like_family"/>
    <property type="match status" value="1"/>
</dbReference>
<dbReference type="SUPFAM" id="SSF52833">
    <property type="entry name" value="Thioredoxin-like"/>
    <property type="match status" value="1"/>
</dbReference>
<dbReference type="PROSITE" id="PS51352">
    <property type="entry name" value="THIOREDOXIN_2"/>
    <property type="match status" value="1"/>
</dbReference>
<dbReference type="EMBL" id="BBMN01000004">
    <property type="protein sequence ID" value="GAL04591.1"/>
    <property type="molecule type" value="Genomic_DNA"/>
</dbReference>
<proteinExistence type="predicted"/>
<protein>
    <recommendedName>
        <fullName evidence="2">Thioredoxin domain-containing protein</fullName>
    </recommendedName>
</protein>
<dbReference type="eggNOG" id="COG0526">
    <property type="taxonomic scope" value="Bacteria"/>
</dbReference>
<accession>A0A090QNV5</accession>